<keyword evidence="1" id="KW-0732">Signal</keyword>
<evidence type="ECO:0000313" key="4">
    <source>
        <dbReference type="Proteomes" id="UP000660339"/>
    </source>
</evidence>
<dbReference type="InterPro" id="IPR045394">
    <property type="entry name" value="Abhydrolase_dom"/>
</dbReference>
<proteinExistence type="predicted"/>
<evidence type="ECO:0000313" key="3">
    <source>
        <dbReference type="EMBL" id="GIG14879.1"/>
    </source>
</evidence>
<organism evidence="3 4">
    <name type="scientific">Catellatospora methionotrophica</name>
    <dbReference type="NCBI Taxonomy" id="121620"/>
    <lineage>
        <taxon>Bacteria</taxon>
        <taxon>Bacillati</taxon>
        <taxon>Actinomycetota</taxon>
        <taxon>Actinomycetes</taxon>
        <taxon>Micromonosporales</taxon>
        <taxon>Micromonosporaceae</taxon>
        <taxon>Catellatospora</taxon>
    </lineage>
</organism>
<reference evidence="3" key="1">
    <citation type="submission" date="2021-01" db="EMBL/GenBank/DDBJ databases">
        <title>Whole genome shotgun sequence of Catellatospora methionotrophica NBRC 14553.</title>
        <authorList>
            <person name="Komaki H."/>
            <person name="Tamura T."/>
        </authorList>
    </citation>
    <scope>NUCLEOTIDE SEQUENCE</scope>
    <source>
        <strain evidence="3">NBRC 14553</strain>
    </source>
</reference>
<dbReference type="Pfam" id="PF20091">
    <property type="entry name" value="Abhydrolase_10"/>
    <property type="match status" value="1"/>
</dbReference>
<gene>
    <name evidence="3" type="ORF">Cme02nite_32110</name>
</gene>
<dbReference type="RefSeq" id="WP_203671330.1">
    <property type="nucleotide sequence ID" value="NZ_BAAATT010000007.1"/>
</dbReference>
<comment type="caution">
    <text evidence="3">The sequence shown here is derived from an EMBL/GenBank/DDBJ whole genome shotgun (WGS) entry which is preliminary data.</text>
</comment>
<dbReference type="EMBL" id="BONJ01000017">
    <property type="protein sequence ID" value="GIG14879.1"/>
    <property type="molecule type" value="Genomic_DNA"/>
</dbReference>
<accession>A0A8J3LAP9</accession>
<dbReference type="Proteomes" id="UP000660339">
    <property type="component" value="Unassembled WGS sequence"/>
</dbReference>
<evidence type="ECO:0000256" key="1">
    <source>
        <dbReference type="SAM" id="SignalP"/>
    </source>
</evidence>
<dbReference type="AlphaFoldDB" id="A0A8J3LAP9"/>
<feature type="signal peptide" evidence="1">
    <location>
        <begin position="1"/>
        <end position="27"/>
    </location>
</feature>
<name>A0A8J3LAP9_9ACTN</name>
<evidence type="ECO:0000259" key="2">
    <source>
        <dbReference type="Pfam" id="PF20091"/>
    </source>
</evidence>
<feature type="domain" description="Alpha/beta hydrolase" evidence="2">
    <location>
        <begin position="38"/>
        <end position="446"/>
    </location>
</feature>
<sequence>MKLPRAYRAALAAAVIVTLLPASPALADQPTPVSSPVVSGPIPGTVPGDRLAEAVEDTYPFFSTPDDLAASGYVEREFYLSGVADGWDQLGNQVATDVPYRTRIVVRRPAQDRNFNGTALVEWQNVTAGYDLDALWNGEAMMRAGYAWIGVSAQRVGVDQLRGWSPARYGALDVTGEGRFTADELSYDIFAQAAQAVRARGKDAPLARLGLRTVLAIGASQSAARMTVYYQSILPQVAPVFDGYAFIVGSAPTRVGPEPVFQVLSETDVRTPVRPSPDTDRFRRWEVAGGAHSGWRGQQYRAPISVRDLGTAPVYDCAQPPFSRVPVDHATAAAYDHLVRWVRTGVAPPTAPPLVFNADGTKARDSLGLALGGIRYSQVSVPTAVNTGDNAGQSFCFLFGSHQPFDEATLHGLYPSRAGYLARVALADLGNVRAGYLLPADARENLRAAVGSGVGG</sequence>
<feature type="chain" id="PRO_5035243525" description="Alpha/beta hydrolase domain-containing protein" evidence="1">
    <location>
        <begin position="28"/>
        <end position="456"/>
    </location>
</feature>
<keyword evidence="4" id="KW-1185">Reference proteome</keyword>
<protein>
    <recommendedName>
        <fullName evidence="2">Alpha/beta hydrolase domain-containing protein</fullName>
    </recommendedName>
</protein>